<dbReference type="Gene3D" id="3.40.190.10">
    <property type="entry name" value="Periplasmic binding protein-like II"/>
    <property type="match status" value="2"/>
</dbReference>
<dbReference type="SUPFAM" id="SSF53850">
    <property type="entry name" value="Periplasmic binding protein-like II"/>
    <property type="match status" value="1"/>
</dbReference>
<protein>
    <recommendedName>
        <fullName evidence="3">LysR substrate-binding domain-containing protein</fullName>
    </recommendedName>
</protein>
<accession>A0A6N9YNX3</accession>
<dbReference type="Proteomes" id="UP000469185">
    <property type="component" value="Unassembled WGS sequence"/>
</dbReference>
<organism evidence="1 2">
    <name type="scientific">Phytoactinopolyspora alkaliphila</name>
    <dbReference type="NCBI Taxonomy" id="1783498"/>
    <lineage>
        <taxon>Bacteria</taxon>
        <taxon>Bacillati</taxon>
        <taxon>Actinomycetota</taxon>
        <taxon>Actinomycetes</taxon>
        <taxon>Jiangellales</taxon>
        <taxon>Jiangellaceae</taxon>
        <taxon>Phytoactinopolyspora</taxon>
    </lineage>
</organism>
<dbReference type="AlphaFoldDB" id="A0A6N9YNX3"/>
<evidence type="ECO:0000313" key="1">
    <source>
        <dbReference type="EMBL" id="NED96761.1"/>
    </source>
</evidence>
<keyword evidence="2" id="KW-1185">Reference proteome</keyword>
<proteinExistence type="predicted"/>
<gene>
    <name evidence="1" type="ORF">G1H11_15740</name>
</gene>
<evidence type="ECO:0008006" key="3">
    <source>
        <dbReference type="Google" id="ProtNLM"/>
    </source>
</evidence>
<dbReference type="EMBL" id="JAAGOB010000008">
    <property type="protein sequence ID" value="NED96761.1"/>
    <property type="molecule type" value="Genomic_DNA"/>
</dbReference>
<reference evidence="1 2" key="1">
    <citation type="submission" date="2020-02" db="EMBL/GenBank/DDBJ databases">
        <authorList>
            <person name="Li X.-J."/>
            <person name="Feng X.-M."/>
        </authorList>
    </citation>
    <scope>NUCLEOTIDE SEQUENCE [LARGE SCALE GENOMIC DNA]</scope>
    <source>
        <strain evidence="1 2">CGMCC 4.7225</strain>
    </source>
</reference>
<sequence length="87" mass="9960">MEERIGGRLPPYSMAGLDSTTIVREFQRRYPACHLRVTKNSQATFERLRQGAFDVMCQRHPMDEPDLTVGATLRIENRILLVHAGHP</sequence>
<name>A0A6N9YNX3_9ACTN</name>
<dbReference type="RefSeq" id="WP_163819540.1">
    <property type="nucleotide sequence ID" value="NZ_JAAGOB010000008.1"/>
</dbReference>
<comment type="caution">
    <text evidence="1">The sequence shown here is derived from an EMBL/GenBank/DDBJ whole genome shotgun (WGS) entry which is preliminary data.</text>
</comment>
<evidence type="ECO:0000313" key="2">
    <source>
        <dbReference type="Proteomes" id="UP000469185"/>
    </source>
</evidence>